<protein>
    <submittedName>
        <fullName evidence="1">Uncharacterized protein</fullName>
    </submittedName>
</protein>
<sequence>MIEGISTNRLDSLYGISFSEAELDTMDFLDGITRTLASVKCRFLGTLNTEARPRQGQVLSSSQSLERLASITAGLSRLPDIHPCLGRQAGILAADRHETLLRYQSLVGCTITVVPYDRPRLIVATMDSSRFRIHDRSNAGVDRVEDVRITVGTASSDVQHARARSFETVLVLVTSRRLNSFLYLVLKRSNVHEKRELRT</sequence>
<dbReference type="Proteomes" id="UP001432146">
    <property type="component" value="Unassembled WGS sequence"/>
</dbReference>
<accession>A0AAW0ZSQ6</accession>
<keyword evidence="2" id="KW-1185">Reference proteome</keyword>
<gene>
    <name evidence="1" type="ORF">QLX08_006678</name>
</gene>
<evidence type="ECO:0000313" key="2">
    <source>
        <dbReference type="Proteomes" id="UP001432146"/>
    </source>
</evidence>
<dbReference type="EMBL" id="JAWNGG020000122">
    <property type="protein sequence ID" value="KAK9300714.1"/>
    <property type="molecule type" value="Genomic_DNA"/>
</dbReference>
<evidence type="ECO:0000313" key="1">
    <source>
        <dbReference type="EMBL" id="KAK9300714.1"/>
    </source>
</evidence>
<dbReference type="AlphaFoldDB" id="A0AAW0ZSQ6"/>
<name>A0AAW0ZSQ6_9HYME</name>
<comment type="caution">
    <text evidence="1">The sequence shown here is derived from an EMBL/GenBank/DDBJ whole genome shotgun (WGS) entry which is preliminary data.</text>
</comment>
<reference evidence="1 2" key="1">
    <citation type="submission" date="2024-05" db="EMBL/GenBank/DDBJ databases">
        <title>The nuclear and mitochondrial genome assemblies of Tetragonisca angustula (Apidae: Meliponini), a tiny yet remarkable pollinator in the Neotropics.</title>
        <authorList>
            <person name="Ferrari R."/>
            <person name="Ricardo P.C."/>
            <person name="Dias F.C."/>
            <person name="Araujo N.S."/>
            <person name="Soares D.O."/>
            <person name="Zhou Q.-S."/>
            <person name="Zhu C.-D."/>
            <person name="Coutinho L."/>
            <person name="Airas M.C."/>
            <person name="Batista T.M."/>
        </authorList>
    </citation>
    <scope>NUCLEOTIDE SEQUENCE [LARGE SCALE GENOMIC DNA]</scope>
    <source>
        <strain evidence="1">ASF017062</strain>
        <tissue evidence="1">Abdomen</tissue>
    </source>
</reference>
<proteinExistence type="predicted"/>
<organism evidence="1 2">
    <name type="scientific">Tetragonisca angustula</name>
    <dbReference type="NCBI Taxonomy" id="166442"/>
    <lineage>
        <taxon>Eukaryota</taxon>
        <taxon>Metazoa</taxon>
        <taxon>Ecdysozoa</taxon>
        <taxon>Arthropoda</taxon>
        <taxon>Hexapoda</taxon>
        <taxon>Insecta</taxon>
        <taxon>Pterygota</taxon>
        <taxon>Neoptera</taxon>
        <taxon>Endopterygota</taxon>
        <taxon>Hymenoptera</taxon>
        <taxon>Apocrita</taxon>
        <taxon>Aculeata</taxon>
        <taxon>Apoidea</taxon>
        <taxon>Anthophila</taxon>
        <taxon>Apidae</taxon>
        <taxon>Tetragonisca</taxon>
    </lineage>
</organism>